<proteinExistence type="predicted"/>
<name>A0ABR8SIC3_9BACL</name>
<protein>
    <recommendedName>
        <fullName evidence="4">Type 4 fimbrial biogenesis protein PilX N-terminal domain-containing protein</fullName>
    </recommendedName>
</protein>
<comment type="caution">
    <text evidence="2">The sequence shown here is derived from an EMBL/GenBank/DDBJ whole genome shotgun (WGS) entry which is preliminary data.</text>
</comment>
<keyword evidence="1" id="KW-0812">Transmembrane</keyword>
<evidence type="ECO:0000313" key="3">
    <source>
        <dbReference type="Proteomes" id="UP000603641"/>
    </source>
</evidence>
<gene>
    <name evidence="2" type="ORF">H9648_03625</name>
</gene>
<dbReference type="Proteomes" id="UP000603641">
    <property type="component" value="Unassembled WGS sequence"/>
</dbReference>
<organism evidence="2 3">
    <name type="scientific">Fictibacillus norfolkensis</name>
    <dbReference type="NCBI Taxonomy" id="2762233"/>
    <lineage>
        <taxon>Bacteria</taxon>
        <taxon>Bacillati</taxon>
        <taxon>Bacillota</taxon>
        <taxon>Bacilli</taxon>
        <taxon>Bacillales</taxon>
        <taxon>Fictibacillaceae</taxon>
        <taxon>Fictibacillus</taxon>
    </lineage>
</organism>
<accession>A0ABR8SIC3</accession>
<keyword evidence="1" id="KW-1133">Transmembrane helix</keyword>
<dbReference type="EMBL" id="JACSQM010000001">
    <property type="protein sequence ID" value="MBD7963133.1"/>
    <property type="molecule type" value="Genomic_DNA"/>
</dbReference>
<sequence length="587" mass="65529">MKYVKSDRGNTLIIVLLMIVIFTIAGLSLISTTFNGVKKTDARETDIKSVELAEKGIDYLTILLETKSKNFINLPTSDFNIALTNLLQNYEVGSATAEFKPTSVIPTENNADTLKVKIYDRYKLTDNIEDLTQVMTLHSEATVNGKKKTLISTIKLGGKQTPEALDYALGSYNPQSSTNPDDGNMFLHGGVSINGDLYVEGNLITRDQGFSIENGRERWIPSDFPSIEGADGKKAHLILHKKLYTLDKTRPYYDHINETNFNKITYYSEVNTENVKNAFADYSKVGRDFIPTVKKTNPNFTPINILGEKGKYYFTNTSGSISPVTTVTNCSFIVRRGITPCPGTPSSNIYANLSSTYFDGSYTLKRLSTKSDARFYNSVNNQWNKLTFTQGAYIGGNLTIGDTSDVNGGYNKDYYQKFEIDGPLFIDGDLTLRNAYVKFNSIVYVTGKTNIQYSRLEGIQKTTNTPETSLILFGKKDIHIANNNVYKDTPNVVRGFFYSEDLMEIYGVASNVEIQGGVFGRKVVLNATRGEVNSTWLGIDYANNQKSISPDDSRLTIIYNPELIRNPPEGLPTVTELSVTKINRYLK</sequence>
<evidence type="ECO:0008006" key="4">
    <source>
        <dbReference type="Google" id="ProtNLM"/>
    </source>
</evidence>
<keyword evidence="1" id="KW-0472">Membrane</keyword>
<dbReference type="RefSeq" id="WP_191752521.1">
    <property type="nucleotide sequence ID" value="NZ_JACSQM010000001.1"/>
</dbReference>
<evidence type="ECO:0000256" key="1">
    <source>
        <dbReference type="SAM" id="Phobius"/>
    </source>
</evidence>
<feature type="transmembrane region" description="Helical" evidence="1">
    <location>
        <begin position="12"/>
        <end position="30"/>
    </location>
</feature>
<evidence type="ECO:0000313" key="2">
    <source>
        <dbReference type="EMBL" id="MBD7963133.1"/>
    </source>
</evidence>
<reference evidence="2 3" key="1">
    <citation type="submission" date="2020-08" db="EMBL/GenBank/DDBJ databases">
        <title>A Genomic Blueprint of the Chicken Gut Microbiome.</title>
        <authorList>
            <person name="Gilroy R."/>
            <person name="Ravi A."/>
            <person name="Getino M."/>
            <person name="Pursley I."/>
            <person name="Horton D.L."/>
            <person name="Alikhan N.-F."/>
            <person name="Baker D."/>
            <person name="Gharbi K."/>
            <person name="Hall N."/>
            <person name="Watson M."/>
            <person name="Adriaenssens E.M."/>
            <person name="Foster-Nyarko E."/>
            <person name="Jarju S."/>
            <person name="Secka A."/>
            <person name="Antonio M."/>
            <person name="Oren A."/>
            <person name="Chaudhuri R."/>
            <person name="La Ragione R.M."/>
            <person name="Hildebrand F."/>
            <person name="Pallen M.J."/>
        </authorList>
    </citation>
    <scope>NUCLEOTIDE SEQUENCE [LARGE SCALE GENOMIC DNA]</scope>
    <source>
        <strain evidence="2 3">Sa2CUA10</strain>
    </source>
</reference>
<keyword evidence="3" id="KW-1185">Reference proteome</keyword>